<accession>A0A2P5DKJ3</accession>
<reference evidence="3" key="1">
    <citation type="submission" date="2016-06" db="EMBL/GenBank/DDBJ databases">
        <title>Parallel loss of symbiosis genes in relatives of nitrogen-fixing non-legume Parasponia.</title>
        <authorList>
            <person name="Van Velzen R."/>
            <person name="Holmer R."/>
            <person name="Bu F."/>
            <person name="Rutten L."/>
            <person name="Van Zeijl A."/>
            <person name="Liu W."/>
            <person name="Santuari L."/>
            <person name="Cao Q."/>
            <person name="Sharma T."/>
            <person name="Shen D."/>
            <person name="Roswanjaya Y."/>
            <person name="Wardhani T."/>
            <person name="Kalhor M.S."/>
            <person name="Jansen J."/>
            <person name="Van den Hoogen J."/>
            <person name="Gungor B."/>
            <person name="Hartog M."/>
            <person name="Hontelez J."/>
            <person name="Verver J."/>
            <person name="Yang W.-C."/>
            <person name="Schijlen E."/>
            <person name="Repin R."/>
            <person name="Schilthuizen M."/>
            <person name="Schranz E."/>
            <person name="Heidstra R."/>
            <person name="Miyata K."/>
            <person name="Fedorova E."/>
            <person name="Kohlen W."/>
            <person name="Bisseling T."/>
            <person name="Smit S."/>
            <person name="Geurts R."/>
        </authorList>
    </citation>
    <scope>NUCLEOTIDE SEQUENCE [LARGE SCALE GENOMIC DNA]</scope>
    <source>
        <strain evidence="3">cv. RG33-2</strain>
    </source>
</reference>
<organism evidence="2 3">
    <name type="scientific">Trema orientale</name>
    <name type="common">Charcoal tree</name>
    <name type="synonym">Celtis orientalis</name>
    <dbReference type="NCBI Taxonomy" id="63057"/>
    <lineage>
        <taxon>Eukaryota</taxon>
        <taxon>Viridiplantae</taxon>
        <taxon>Streptophyta</taxon>
        <taxon>Embryophyta</taxon>
        <taxon>Tracheophyta</taxon>
        <taxon>Spermatophyta</taxon>
        <taxon>Magnoliopsida</taxon>
        <taxon>eudicotyledons</taxon>
        <taxon>Gunneridae</taxon>
        <taxon>Pentapetalae</taxon>
        <taxon>rosids</taxon>
        <taxon>fabids</taxon>
        <taxon>Rosales</taxon>
        <taxon>Cannabaceae</taxon>
        <taxon>Trema</taxon>
    </lineage>
</organism>
<protein>
    <submittedName>
        <fullName evidence="2">Uncharacterized protein</fullName>
    </submittedName>
</protein>
<evidence type="ECO:0000313" key="2">
    <source>
        <dbReference type="EMBL" id="PON73806.1"/>
    </source>
</evidence>
<name>A0A2P5DKJ3_TREOI</name>
<sequence length="114" mass="12535">PKIAFKTLVYRVFLLEAPEISQTAEAPADDPHHHTGDRPTSRSHLHSSPEADERNLPSLAARDATLSSRGGVEAATSHSDFMCPPAKSNSIANKSEEANLLALDFDRFRMIKLR</sequence>
<feature type="region of interest" description="Disordered" evidence="1">
    <location>
        <begin position="22"/>
        <end position="89"/>
    </location>
</feature>
<evidence type="ECO:0000256" key="1">
    <source>
        <dbReference type="SAM" id="MobiDB-lite"/>
    </source>
</evidence>
<evidence type="ECO:0000313" key="3">
    <source>
        <dbReference type="Proteomes" id="UP000237000"/>
    </source>
</evidence>
<dbReference type="EMBL" id="JXTC01000264">
    <property type="protein sequence ID" value="PON73806.1"/>
    <property type="molecule type" value="Genomic_DNA"/>
</dbReference>
<gene>
    <name evidence="2" type="ORF">TorRG33x02_248580</name>
</gene>
<comment type="caution">
    <text evidence="2">The sequence shown here is derived from an EMBL/GenBank/DDBJ whole genome shotgun (WGS) entry which is preliminary data.</text>
</comment>
<keyword evidence="3" id="KW-1185">Reference proteome</keyword>
<dbReference type="Proteomes" id="UP000237000">
    <property type="component" value="Unassembled WGS sequence"/>
</dbReference>
<proteinExistence type="predicted"/>
<dbReference type="OrthoDB" id="10294653at2759"/>
<feature type="compositionally biased region" description="Basic and acidic residues" evidence="1">
    <location>
        <begin position="29"/>
        <end position="40"/>
    </location>
</feature>
<dbReference type="AlphaFoldDB" id="A0A2P5DKJ3"/>
<dbReference type="InParanoid" id="A0A2P5DKJ3"/>
<feature type="non-terminal residue" evidence="2">
    <location>
        <position position="1"/>
    </location>
</feature>